<evidence type="ECO:0000313" key="1">
    <source>
        <dbReference type="EMBL" id="GKI20044.1"/>
    </source>
</evidence>
<reference evidence="1" key="1">
    <citation type="submission" date="2022-01" db="EMBL/GenBank/DDBJ databases">
        <title>Novel bile acid biosynthetic pathways are enriched in the microbiome of centenarians.</title>
        <authorList>
            <person name="Sato Y."/>
            <person name="Atarashi K."/>
            <person name="Plichta R.D."/>
            <person name="Arai Y."/>
            <person name="Sasajima S."/>
            <person name="Kearney M.S."/>
            <person name="Suda W."/>
            <person name="Takeshita K."/>
            <person name="Sasaki T."/>
            <person name="Okamoto S."/>
            <person name="Skelly N.A."/>
            <person name="Okamura Y."/>
            <person name="Vlamakis H."/>
            <person name="Li Y."/>
            <person name="Tanoue T."/>
            <person name="Takei H."/>
            <person name="Nittono H."/>
            <person name="Narushima S."/>
            <person name="Irie J."/>
            <person name="Itoh H."/>
            <person name="Moriya K."/>
            <person name="Sugiura Y."/>
            <person name="Suematsu M."/>
            <person name="Moritoki N."/>
            <person name="Shibata S."/>
            <person name="Littman R.D."/>
            <person name="Fischbach A.M."/>
            <person name="Uwamino Y."/>
            <person name="Inoue T."/>
            <person name="Honda A."/>
            <person name="Hattori M."/>
            <person name="Murai T."/>
            <person name="Xavier J.R."/>
            <person name="Hirose N."/>
            <person name="Honda K."/>
        </authorList>
    </citation>
    <scope>NUCLEOTIDE SEQUENCE</scope>
    <source>
        <strain evidence="1">CE91-St16</strain>
    </source>
</reference>
<dbReference type="AlphaFoldDB" id="A0AA37KSC8"/>
<protein>
    <submittedName>
        <fullName evidence="1">Uncharacterized protein</fullName>
    </submittedName>
</protein>
<evidence type="ECO:0000313" key="2">
    <source>
        <dbReference type="Proteomes" id="UP001055105"/>
    </source>
</evidence>
<dbReference type="EMBL" id="BQOL01000002">
    <property type="protein sequence ID" value="GKI20044.1"/>
    <property type="molecule type" value="Genomic_DNA"/>
</dbReference>
<organism evidence="1 2">
    <name type="scientific">Alistipes finegoldii</name>
    <dbReference type="NCBI Taxonomy" id="214856"/>
    <lineage>
        <taxon>Bacteria</taxon>
        <taxon>Pseudomonadati</taxon>
        <taxon>Bacteroidota</taxon>
        <taxon>Bacteroidia</taxon>
        <taxon>Bacteroidales</taxon>
        <taxon>Rikenellaceae</taxon>
        <taxon>Alistipes</taxon>
    </lineage>
</organism>
<dbReference type="RefSeq" id="WP_141417704.1">
    <property type="nucleotide sequence ID" value="NZ_AP025581.1"/>
</dbReference>
<gene>
    <name evidence="1" type="ORF">CE91St16_29520</name>
</gene>
<comment type="caution">
    <text evidence="1">The sequence shown here is derived from an EMBL/GenBank/DDBJ whole genome shotgun (WGS) entry which is preliminary data.</text>
</comment>
<accession>A0AA37KSC8</accession>
<name>A0AA37KSC8_9BACT</name>
<dbReference type="GeneID" id="59807944"/>
<dbReference type="Proteomes" id="UP001055105">
    <property type="component" value="Unassembled WGS sequence"/>
</dbReference>
<proteinExistence type="predicted"/>
<sequence>MNNPTAEIDNLIRRIDDELLILQDAPRLKKYKFYNFGVALKHLIESCQKHGLDTNPYYGHKIQEYIAVYRDLFGGADLKNNVVSDLQPNGVIIVSSSLPPKVSKVCELLAGCKVDYSVFVSEKCPEPNIILSKYNVDKYSDETEYYKACAGAYCHLTEVCWNVGRRFNMGANGHGTLINFEQYIADLKAKRAMKDTPPFETFVPNMELFASLFVPERKGWWNNLIIDITGALKSGKGGLTVVAMAKVLYDSGKLHPVTKPKNFAAWLKIFCQAWSLDKIPTSKAGNNGVKKEITRIHRLFYYLDGAIPK</sequence>